<dbReference type="InterPro" id="IPR051050">
    <property type="entry name" value="Lipid_II_flippase_MurJ/MviN"/>
</dbReference>
<feature type="transmembrane region" description="Helical" evidence="8">
    <location>
        <begin position="316"/>
        <end position="339"/>
    </location>
</feature>
<feature type="transmembrane region" description="Helical" evidence="8">
    <location>
        <begin position="63"/>
        <end position="83"/>
    </location>
</feature>
<keyword evidence="6 8" id="KW-1133">Transmembrane helix</keyword>
<dbReference type="Pfam" id="PF03023">
    <property type="entry name" value="MurJ"/>
    <property type="match status" value="1"/>
</dbReference>
<evidence type="ECO:0000256" key="7">
    <source>
        <dbReference type="ARBA" id="ARBA00023136"/>
    </source>
</evidence>
<evidence type="ECO:0008006" key="11">
    <source>
        <dbReference type="Google" id="ProtNLM"/>
    </source>
</evidence>
<keyword evidence="5" id="KW-0573">Peptidoglycan synthesis</keyword>
<dbReference type="GO" id="GO:0008360">
    <property type="term" value="P:regulation of cell shape"/>
    <property type="evidence" value="ECO:0007669"/>
    <property type="project" value="UniProtKB-KW"/>
</dbReference>
<comment type="subcellular location">
    <subcellularLocation>
        <location evidence="1">Cell membrane</location>
        <topology evidence="1">Multi-pass membrane protein</topology>
    </subcellularLocation>
</comment>
<proteinExistence type="predicted"/>
<dbReference type="GO" id="GO:0034204">
    <property type="term" value="P:lipid translocation"/>
    <property type="evidence" value="ECO:0007669"/>
    <property type="project" value="TreeGrafter"/>
</dbReference>
<dbReference type="InterPro" id="IPR004268">
    <property type="entry name" value="MurJ"/>
</dbReference>
<dbReference type="GO" id="GO:0009252">
    <property type="term" value="P:peptidoglycan biosynthetic process"/>
    <property type="evidence" value="ECO:0007669"/>
    <property type="project" value="UniProtKB-KW"/>
</dbReference>
<dbReference type="PANTHER" id="PTHR47019">
    <property type="entry name" value="LIPID II FLIPPASE MURJ"/>
    <property type="match status" value="1"/>
</dbReference>
<evidence type="ECO:0000256" key="5">
    <source>
        <dbReference type="ARBA" id="ARBA00022984"/>
    </source>
</evidence>
<evidence type="ECO:0000256" key="6">
    <source>
        <dbReference type="ARBA" id="ARBA00022989"/>
    </source>
</evidence>
<keyword evidence="3 8" id="KW-0812">Transmembrane</keyword>
<evidence type="ECO:0000256" key="4">
    <source>
        <dbReference type="ARBA" id="ARBA00022960"/>
    </source>
</evidence>
<feature type="transmembrane region" description="Helical" evidence="8">
    <location>
        <begin position="384"/>
        <end position="408"/>
    </location>
</feature>
<evidence type="ECO:0000313" key="10">
    <source>
        <dbReference type="Proteomes" id="UP000229612"/>
    </source>
</evidence>
<keyword evidence="4" id="KW-0133">Cell shape</keyword>
<evidence type="ECO:0000313" key="9">
    <source>
        <dbReference type="EMBL" id="PIR85993.1"/>
    </source>
</evidence>
<protein>
    <recommendedName>
        <fullName evidence="11">Lipid II flippase MurJ</fullName>
    </recommendedName>
</protein>
<feature type="transmembrane region" description="Helical" evidence="8">
    <location>
        <begin position="20"/>
        <end position="36"/>
    </location>
</feature>
<dbReference type="EMBL" id="PFBG01000014">
    <property type="protein sequence ID" value="PIR85993.1"/>
    <property type="molecule type" value="Genomic_DNA"/>
</dbReference>
<dbReference type="PANTHER" id="PTHR47019:SF1">
    <property type="entry name" value="LIPID II FLIPPASE MURJ"/>
    <property type="match status" value="1"/>
</dbReference>
<feature type="transmembrane region" description="Helical" evidence="8">
    <location>
        <begin position="247"/>
        <end position="270"/>
    </location>
</feature>
<evidence type="ECO:0000256" key="1">
    <source>
        <dbReference type="ARBA" id="ARBA00004651"/>
    </source>
</evidence>
<dbReference type="GO" id="GO:0005886">
    <property type="term" value="C:plasma membrane"/>
    <property type="evidence" value="ECO:0007669"/>
    <property type="project" value="UniProtKB-SubCell"/>
</dbReference>
<keyword evidence="7 8" id="KW-0472">Membrane</keyword>
<feature type="transmembrane region" description="Helical" evidence="8">
    <location>
        <begin position="467"/>
        <end position="489"/>
    </location>
</feature>
<name>A0A2H0UHV7_9BACT</name>
<accession>A0A2H0UHV7</accession>
<feature type="transmembrane region" description="Helical" evidence="8">
    <location>
        <begin position="189"/>
        <end position="210"/>
    </location>
</feature>
<feature type="transmembrane region" description="Helical" evidence="8">
    <location>
        <begin position="431"/>
        <end position="455"/>
    </location>
</feature>
<evidence type="ECO:0000256" key="2">
    <source>
        <dbReference type="ARBA" id="ARBA00022475"/>
    </source>
</evidence>
<keyword evidence="2" id="KW-1003">Cell membrane</keyword>
<dbReference type="Proteomes" id="UP000229612">
    <property type="component" value="Unassembled WGS sequence"/>
</dbReference>
<feature type="transmembrane region" description="Helical" evidence="8">
    <location>
        <begin position="161"/>
        <end position="183"/>
    </location>
</feature>
<feature type="transmembrane region" description="Helical" evidence="8">
    <location>
        <begin position="130"/>
        <end position="154"/>
    </location>
</feature>
<feature type="transmembrane region" description="Helical" evidence="8">
    <location>
        <begin position="501"/>
        <end position="523"/>
    </location>
</feature>
<evidence type="ECO:0000256" key="3">
    <source>
        <dbReference type="ARBA" id="ARBA00022692"/>
    </source>
</evidence>
<reference evidence="10" key="1">
    <citation type="submission" date="2017-09" db="EMBL/GenBank/DDBJ databases">
        <title>Depth-based differentiation of microbial function through sediment-hosted aquifers and enrichment of novel symbionts in the deep terrestrial subsurface.</title>
        <authorList>
            <person name="Probst A.J."/>
            <person name="Ladd B."/>
            <person name="Jarett J.K."/>
            <person name="Geller-Mcgrath D.E."/>
            <person name="Sieber C.M.K."/>
            <person name="Emerson J.B."/>
            <person name="Anantharaman K."/>
            <person name="Thomas B.C."/>
            <person name="Malmstrom R."/>
            <person name="Stieglmeier M."/>
            <person name="Klingl A."/>
            <person name="Woyke T."/>
            <person name="Ryan C.M."/>
            <person name="Banfield J.F."/>
        </authorList>
    </citation>
    <scope>NUCLEOTIDE SEQUENCE [LARGE SCALE GENOMIC DNA]</scope>
</reference>
<evidence type="ECO:0000256" key="8">
    <source>
        <dbReference type="SAM" id="Phobius"/>
    </source>
</evidence>
<sequence length="552" mass="60327">MVRRVFALMYQEVRGLHQAAYVLAMFAVGSQLLALLRDRLLAHQFGAGAELDIYYAAFRLPDLLFVLFASTLSVYVLIPFVTRAGKDGSHLLSQVFTLFLLAYSLFGLLAFFLAPYFVPKLFPGIEDTRSLVLLSQLLLLQPFLLGISSLFGVVTQLGHRFVLYAISPLTYNLGIIIGILFLYPLFGLVGLGLGVVLGAFLHLIVQWPFVRRSELSIGLAFKFNWAEIGRILTLSIPRALTLSMQQIVLLFLVGLASAMTVGSVAIFQFAHNLQSVPLAIIGVSYSVAAFPMLAELYGKQMRAEFSLHITTSLRHIIFWSVPAIALIIVLRAQIVRVVLGSGAFDWADTRLTAAVLALLVISLLAQAVNLVVIRAFYAGGKTLVPFVVTFLGSLLAIASSYGFLSFYLSETSIHGVVSAFMRLEGVAGSEVLAIAFGYTVAVILQSIVLVIVLSRSFSIPIRWAGRSLIYAFCAATVGGLFAYVTLNFIVEGVDQARFVGIMIQGFLAGCAGIFGTVITYAWFKSPELHEVYTSFQKKLLKTDVVAPQEEIM</sequence>
<feature type="transmembrane region" description="Helical" evidence="8">
    <location>
        <begin position="95"/>
        <end position="118"/>
    </location>
</feature>
<feature type="transmembrane region" description="Helical" evidence="8">
    <location>
        <begin position="276"/>
        <end position="296"/>
    </location>
</feature>
<gene>
    <name evidence="9" type="ORF">COU14_01330</name>
</gene>
<feature type="transmembrane region" description="Helical" evidence="8">
    <location>
        <begin position="351"/>
        <end position="372"/>
    </location>
</feature>
<comment type="caution">
    <text evidence="9">The sequence shown here is derived from an EMBL/GenBank/DDBJ whole genome shotgun (WGS) entry which is preliminary data.</text>
</comment>
<dbReference type="AlphaFoldDB" id="A0A2H0UHV7"/>
<dbReference type="GO" id="GO:0015648">
    <property type="term" value="F:lipid-linked peptidoglycan transporter activity"/>
    <property type="evidence" value="ECO:0007669"/>
    <property type="project" value="TreeGrafter"/>
</dbReference>
<dbReference type="PRINTS" id="PR01806">
    <property type="entry name" value="VIRFACTRMVIN"/>
</dbReference>
<organism evidence="9 10">
    <name type="scientific">Candidatus Kaiserbacteria bacterium CG10_big_fil_rev_8_21_14_0_10_44_10</name>
    <dbReference type="NCBI Taxonomy" id="1974606"/>
    <lineage>
        <taxon>Bacteria</taxon>
        <taxon>Candidatus Kaiseribacteriota</taxon>
    </lineage>
</organism>